<sequence>MKNPRSGCISKYKLSKRIYKLRKPMTQLLEDPEFISAVSPQPQATKLPSCVERPEDFLYFTSRMPTMDDHERPER</sequence>
<reference evidence="1 2" key="1">
    <citation type="submission" date="2020-09" db="EMBL/GenBank/DDBJ databases">
        <title>De no assembly of potato wild relative species, Solanum commersonii.</title>
        <authorList>
            <person name="Cho K."/>
        </authorList>
    </citation>
    <scope>NUCLEOTIDE SEQUENCE [LARGE SCALE GENOMIC DNA]</scope>
    <source>
        <strain evidence="1">LZ3.2</strain>
        <tissue evidence="1">Leaf</tissue>
    </source>
</reference>
<proteinExistence type="predicted"/>
<protein>
    <submittedName>
        <fullName evidence="1">Uncharacterized protein</fullName>
    </submittedName>
</protein>
<evidence type="ECO:0000313" key="1">
    <source>
        <dbReference type="EMBL" id="KAG5591762.1"/>
    </source>
</evidence>
<organism evidence="1 2">
    <name type="scientific">Solanum commersonii</name>
    <name type="common">Commerson's wild potato</name>
    <name type="synonym">Commerson's nightshade</name>
    <dbReference type="NCBI Taxonomy" id="4109"/>
    <lineage>
        <taxon>Eukaryota</taxon>
        <taxon>Viridiplantae</taxon>
        <taxon>Streptophyta</taxon>
        <taxon>Embryophyta</taxon>
        <taxon>Tracheophyta</taxon>
        <taxon>Spermatophyta</taxon>
        <taxon>Magnoliopsida</taxon>
        <taxon>eudicotyledons</taxon>
        <taxon>Gunneridae</taxon>
        <taxon>Pentapetalae</taxon>
        <taxon>asterids</taxon>
        <taxon>lamiids</taxon>
        <taxon>Solanales</taxon>
        <taxon>Solanaceae</taxon>
        <taxon>Solanoideae</taxon>
        <taxon>Solaneae</taxon>
        <taxon>Solanum</taxon>
    </lineage>
</organism>
<dbReference type="EMBL" id="JACXVP010000008">
    <property type="protein sequence ID" value="KAG5591762.1"/>
    <property type="molecule type" value="Genomic_DNA"/>
</dbReference>
<gene>
    <name evidence="1" type="ORF">H5410_042276</name>
</gene>
<comment type="caution">
    <text evidence="1">The sequence shown here is derived from an EMBL/GenBank/DDBJ whole genome shotgun (WGS) entry which is preliminary data.</text>
</comment>
<dbReference type="AlphaFoldDB" id="A0A9J5XVK0"/>
<dbReference type="Proteomes" id="UP000824120">
    <property type="component" value="Chromosome 8"/>
</dbReference>
<evidence type="ECO:0000313" key="2">
    <source>
        <dbReference type="Proteomes" id="UP000824120"/>
    </source>
</evidence>
<keyword evidence="2" id="KW-1185">Reference proteome</keyword>
<name>A0A9J5XVK0_SOLCO</name>
<accession>A0A9J5XVK0</accession>